<keyword evidence="3" id="KW-1185">Reference proteome</keyword>
<proteinExistence type="predicted"/>
<dbReference type="AlphaFoldDB" id="A0AAW1PC62"/>
<feature type="compositionally biased region" description="Basic residues" evidence="1">
    <location>
        <begin position="235"/>
        <end position="244"/>
    </location>
</feature>
<evidence type="ECO:0000256" key="1">
    <source>
        <dbReference type="SAM" id="MobiDB-lite"/>
    </source>
</evidence>
<gene>
    <name evidence="2" type="ORF">WJX72_004637</name>
</gene>
<evidence type="ECO:0000313" key="2">
    <source>
        <dbReference type="EMBL" id="KAK9806182.1"/>
    </source>
</evidence>
<dbReference type="EMBL" id="JALJOR010000014">
    <property type="protein sequence ID" value="KAK9806182.1"/>
    <property type="molecule type" value="Genomic_DNA"/>
</dbReference>
<sequence length="244" mass="26965">MWGPRRASLDPQYGVLATQPRVLDADRLPWTSANELIEKFLQEHTDTAEPTGCPAAVALETLEEICRQAHSHITENPPAMDPIWEADYHAQSSPSVGASVEGQESGLTLPDLLKQGATPNRKNSDGDTVLHILLRNTINVPSYDADESTTAAMMFHTYKLERFADHAAYVLPAFKLLVDAGWAMGHGMVEAMEETATEVVEGRRQFLQAFTEMLAYGEAGSKRPPVPEAKETLKHTKRKRTEAK</sequence>
<name>A0AAW1PC62_9CHLO</name>
<protein>
    <recommendedName>
        <fullName evidence="4">Ankyrin repeat protein</fullName>
    </recommendedName>
</protein>
<comment type="caution">
    <text evidence="2">The sequence shown here is derived from an EMBL/GenBank/DDBJ whole genome shotgun (WGS) entry which is preliminary data.</text>
</comment>
<evidence type="ECO:0000313" key="3">
    <source>
        <dbReference type="Proteomes" id="UP001489004"/>
    </source>
</evidence>
<feature type="region of interest" description="Disordered" evidence="1">
    <location>
        <begin position="218"/>
        <end position="244"/>
    </location>
</feature>
<evidence type="ECO:0008006" key="4">
    <source>
        <dbReference type="Google" id="ProtNLM"/>
    </source>
</evidence>
<organism evidence="2 3">
    <name type="scientific">[Myrmecia] bisecta</name>
    <dbReference type="NCBI Taxonomy" id="41462"/>
    <lineage>
        <taxon>Eukaryota</taxon>
        <taxon>Viridiplantae</taxon>
        <taxon>Chlorophyta</taxon>
        <taxon>core chlorophytes</taxon>
        <taxon>Trebouxiophyceae</taxon>
        <taxon>Trebouxiales</taxon>
        <taxon>Trebouxiaceae</taxon>
        <taxon>Myrmecia</taxon>
    </lineage>
</organism>
<accession>A0AAW1PC62</accession>
<dbReference type="Proteomes" id="UP001489004">
    <property type="component" value="Unassembled WGS sequence"/>
</dbReference>
<reference evidence="2 3" key="1">
    <citation type="journal article" date="2024" name="Nat. Commun.">
        <title>Phylogenomics reveals the evolutionary origins of lichenization in chlorophyte algae.</title>
        <authorList>
            <person name="Puginier C."/>
            <person name="Libourel C."/>
            <person name="Otte J."/>
            <person name="Skaloud P."/>
            <person name="Haon M."/>
            <person name="Grisel S."/>
            <person name="Petersen M."/>
            <person name="Berrin J.G."/>
            <person name="Delaux P.M."/>
            <person name="Dal Grande F."/>
            <person name="Keller J."/>
        </authorList>
    </citation>
    <scope>NUCLEOTIDE SEQUENCE [LARGE SCALE GENOMIC DNA]</scope>
    <source>
        <strain evidence="2 3">SAG 2043</strain>
    </source>
</reference>